<dbReference type="AlphaFoldDB" id="A0AAE3H7A8"/>
<evidence type="ECO:0000313" key="1">
    <source>
        <dbReference type="EMBL" id="MCP9766113.1"/>
    </source>
</evidence>
<keyword evidence="2" id="KW-1185">Reference proteome</keyword>
<dbReference type="Proteomes" id="UP001204144">
    <property type="component" value="Unassembled WGS sequence"/>
</dbReference>
<dbReference type="EMBL" id="RJUF01000195">
    <property type="protein sequence ID" value="MCP9766113.1"/>
    <property type="molecule type" value="Genomic_DNA"/>
</dbReference>
<sequence length="117" mass="13292">MKMLTLLAIMAFTFTSCEQTEVVVGENFAVSYKPTQCSEPWDEAAYTNKGNLSREERFKLFLKDKGVSNLKEFKNTQDDKIYCSACTCPSNDLFSFKVSEADLAKLKTFEPFKTALK</sequence>
<evidence type="ECO:0000313" key="2">
    <source>
        <dbReference type="Proteomes" id="UP001204144"/>
    </source>
</evidence>
<name>A0AAE3H7A8_9BACT</name>
<accession>A0AAE3H7A8</accession>
<reference evidence="1 2" key="1">
    <citation type="submission" date="2018-11" db="EMBL/GenBank/DDBJ databases">
        <title>Novel bacteria species description.</title>
        <authorList>
            <person name="Han J.-H."/>
        </authorList>
    </citation>
    <scope>NUCLEOTIDE SEQUENCE [LARGE SCALE GENOMIC DNA]</scope>
    <source>
        <strain evidence="1 2">KCTC23259</strain>
    </source>
</reference>
<proteinExistence type="predicted"/>
<dbReference type="RefSeq" id="WP_255039818.1">
    <property type="nucleotide sequence ID" value="NZ_RJUF01000195.1"/>
</dbReference>
<organism evidence="1 2">
    <name type="scientific">Lacihabitans soyangensis</name>
    <dbReference type="NCBI Taxonomy" id="869394"/>
    <lineage>
        <taxon>Bacteria</taxon>
        <taxon>Pseudomonadati</taxon>
        <taxon>Bacteroidota</taxon>
        <taxon>Cytophagia</taxon>
        <taxon>Cytophagales</taxon>
        <taxon>Leadbetterellaceae</taxon>
        <taxon>Lacihabitans</taxon>
    </lineage>
</organism>
<dbReference type="PROSITE" id="PS51257">
    <property type="entry name" value="PROKAR_LIPOPROTEIN"/>
    <property type="match status" value="1"/>
</dbReference>
<protein>
    <recommendedName>
        <fullName evidence="3">Lipoprotein</fullName>
    </recommendedName>
</protein>
<comment type="caution">
    <text evidence="1">The sequence shown here is derived from an EMBL/GenBank/DDBJ whole genome shotgun (WGS) entry which is preliminary data.</text>
</comment>
<gene>
    <name evidence="1" type="ORF">EGI31_24515</name>
</gene>
<evidence type="ECO:0008006" key="3">
    <source>
        <dbReference type="Google" id="ProtNLM"/>
    </source>
</evidence>